<dbReference type="Proteomes" id="UP000184447">
    <property type="component" value="Unassembled WGS sequence"/>
</dbReference>
<accession>A0A1M5VN57</accession>
<gene>
    <name evidence="1" type="ORF">SAMN02745207_02379</name>
</gene>
<keyword evidence="2" id="KW-1185">Reference proteome</keyword>
<dbReference type="OrthoDB" id="1954668at2"/>
<organism evidence="1 2">
    <name type="scientific">Clostridium grantii DSM 8605</name>
    <dbReference type="NCBI Taxonomy" id="1121316"/>
    <lineage>
        <taxon>Bacteria</taxon>
        <taxon>Bacillati</taxon>
        <taxon>Bacillota</taxon>
        <taxon>Clostridia</taxon>
        <taxon>Eubacteriales</taxon>
        <taxon>Clostridiaceae</taxon>
        <taxon>Clostridium</taxon>
    </lineage>
</organism>
<protein>
    <submittedName>
        <fullName evidence="1">Uncharacterized protein</fullName>
    </submittedName>
</protein>
<dbReference type="EMBL" id="FQXM01000012">
    <property type="protein sequence ID" value="SHH76667.1"/>
    <property type="molecule type" value="Genomic_DNA"/>
</dbReference>
<name>A0A1M5VN57_9CLOT</name>
<dbReference type="AlphaFoldDB" id="A0A1M5VN57"/>
<proteinExistence type="predicted"/>
<evidence type="ECO:0000313" key="2">
    <source>
        <dbReference type="Proteomes" id="UP000184447"/>
    </source>
</evidence>
<dbReference type="RefSeq" id="WP_073338641.1">
    <property type="nucleotide sequence ID" value="NZ_FQXM01000012.1"/>
</dbReference>
<reference evidence="1 2" key="1">
    <citation type="submission" date="2016-11" db="EMBL/GenBank/DDBJ databases">
        <authorList>
            <person name="Jaros S."/>
            <person name="Januszkiewicz K."/>
            <person name="Wedrychowicz H."/>
        </authorList>
    </citation>
    <scope>NUCLEOTIDE SEQUENCE [LARGE SCALE GENOMIC DNA]</scope>
    <source>
        <strain evidence="1 2">DSM 8605</strain>
    </source>
</reference>
<sequence length="198" mass="22383">MKKNKKYYVIVLLGVLLTVFINKNVDAVSGNQGYAVYRDGAFGGLFWHAAIMNNPYSTSVDAVVHHSGKGYVQRDSWTKFIDGNSFKGTYRPKSTPSSADRDLFVAMGRKLADDQISYNAAYEVYYNTSTSGSWVNTNEITSMRCDGVVEYIYEWYGYRVYGSDTYWDVTKVSFWGRDHHSGTAVTPEKQASYLTKVP</sequence>
<evidence type="ECO:0000313" key="1">
    <source>
        <dbReference type="EMBL" id="SHH76667.1"/>
    </source>
</evidence>